<keyword evidence="6 12" id="KW-0547">Nucleotide-binding</keyword>
<dbReference type="InterPro" id="IPR011009">
    <property type="entry name" value="Kinase-like_dom_sf"/>
</dbReference>
<gene>
    <name evidence="16" type="primary">LRK10_76</name>
    <name evidence="16" type="ORF">CK203_112830</name>
</gene>
<evidence type="ECO:0000256" key="3">
    <source>
        <dbReference type="ARBA" id="ARBA00022679"/>
    </source>
</evidence>
<accession>A0A438C4W8</accession>
<dbReference type="FunFam" id="1.10.510.10:FF:000590">
    <property type="entry name" value="PR5-like receptor kinase"/>
    <property type="match status" value="1"/>
</dbReference>
<dbReference type="AlphaFoldDB" id="A0A438C4W8"/>
<dbReference type="PANTHER" id="PTHR27009">
    <property type="entry name" value="RUST RESISTANCE KINASE LR10-RELATED"/>
    <property type="match status" value="1"/>
</dbReference>
<dbReference type="SUPFAM" id="SSF56112">
    <property type="entry name" value="Protein kinase-like (PK-like)"/>
    <property type="match status" value="1"/>
</dbReference>
<keyword evidence="8 12" id="KW-0067">ATP-binding</keyword>
<dbReference type="PROSITE" id="PS00108">
    <property type="entry name" value="PROTEIN_KINASE_ST"/>
    <property type="match status" value="1"/>
</dbReference>
<evidence type="ECO:0000256" key="7">
    <source>
        <dbReference type="ARBA" id="ARBA00022777"/>
    </source>
</evidence>
<dbReference type="InterPro" id="IPR045874">
    <property type="entry name" value="LRK10/LRL21-25-like"/>
</dbReference>
<evidence type="ECO:0000256" key="12">
    <source>
        <dbReference type="PROSITE-ProRule" id="PRU10141"/>
    </source>
</evidence>
<name>A0A438C4W8_VITVI</name>
<dbReference type="EMBL" id="QGNW01002537">
    <property type="protein sequence ID" value="RVW18290.1"/>
    <property type="molecule type" value="Genomic_DNA"/>
</dbReference>
<reference evidence="16 17" key="1">
    <citation type="journal article" date="2018" name="PLoS Genet.">
        <title>Population sequencing reveals clonal diversity and ancestral inbreeding in the grapevine cultivar Chardonnay.</title>
        <authorList>
            <person name="Roach M.J."/>
            <person name="Johnson D.L."/>
            <person name="Bohlmann J."/>
            <person name="van Vuuren H.J."/>
            <person name="Jones S.J."/>
            <person name="Pretorius I.S."/>
            <person name="Schmidt S.A."/>
            <person name="Borneman A.R."/>
        </authorList>
    </citation>
    <scope>NUCLEOTIDE SEQUENCE [LARGE SCALE GENOMIC DNA]</scope>
    <source>
        <strain evidence="17">cv. Chardonnay</strain>
        <tissue evidence="16">Leaf</tissue>
    </source>
</reference>
<evidence type="ECO:0000259" key="15">
    <source>
        <dbReference type="PROSITE" id="PS50011"/>
    </source>
</evidence>
<dbReference type="InterPro" id="IPR008271">
    <property type="entry name" value="Ser/Thr_kinase_AS"/>
</dbReference>
<keyword evidence="5 14" id="KW-0732">Signal</keyword>
<dbReference type="PROSITE" id="PS50011">
    <property type="entry name" value="PROTEIN_KINASE_DOM"/>
    <property type="match status" value="1"/>
</dbReference>
<dbReference type="Pfam" id="PF13947">
    <property type="entry name" value="GUB_WAK_bind"/>
    <property type="match status" value="1"/>
</dbReference>
<dbReference type="SMART" id="SM00220">
    <property type="entry name" value="S_TKc"/>
    <property type="match status" value="1"/>
</dbReference>
<feature type="binding site" evidence="12">
    <location>
        <position position="405"/>
    </location>
    <ligand>
        <name>ATP</name>
        <dbReference type="ChEBI" id="CHEBI:30616"/>
    </ligand>
</feature>
<evidence type="ECO:0000256" key="9">
    <source>
        <dbReference type="ARBA" id="ARBA00022989"/>
    </source>
</evidence>
<keyword evidence="2" id="KW-0723">Serine/threonine-protein kinase</keyword>
<evidence type="ECO:0000256" key="5">
    <source>
        <dbReference type="ARBA" id="ARBA00022729"/>
    </source>
</evidence>
<evidence type="ECO:0000256" key="1">
    <source>
        <dbReference type="ARBA" id="ARBA00004479"/>
    </source>
</evidence>
<keyword evidence="3" id="KW-0808">Transferase</keyword>
<keyword evidence="7 16" id="KW-0418">Kinase</keyword>
<keyword evidence="11" id="KW-0325">Glycoprotein</keyword>
<dbReference type="GO" id="GO:0030247">
    <property type="term" value="F:polysaccharide binding"/>
    <property type="evidence" value="ECO:0007669"/>
    <property type="project" value="InterPro"/>
</dbReference>
<dbReference type="InterPro" id="IPR017441">
    <property type="entry name" value="Protein_kinase_ATP_BS"/>
</dbReference>
<keyword evidence="4 13" id="KW-0812">Transmembrane</keyword>
<feature type="domain" description="Protein kinase" evidence="15">
    <location>
        <begin position="307"/>
        <end position="607"/>
    </location>
</feature>
<evidence type="ECO:0000256" key="4">
    <source>
        <dbReference type="ARBA" id="ARBA00022692"/>
    </source>
</evidence>
<keyword evidence="10 13" id="KW-0472">Membrane</keyword>
<evidence type="ECO:0000313" key="16">
    <source>
        <dbReference type="EMBL" id="RVW18290.1"/>
    </source>
</evidence>
<evidence type="ECO:0000256" key="8">
    <source>
        <dbReference type="ARBA" id="ARBA00022840"/>
    </source>
</evidence>
<evidence type="ECO:0000256" key="13">
    <source>
        <dbReference type="SAM" id="Phobius"/>
    </source>
</evidence>
<dbReference type="Gene3D" id="1.10.510.10">
    <property type="entry name" value="Transferase(Phosphotransferase) domain 1"/>
    <property type="match status" value="1"/>
</dbReference>
<evidence type="ECO:0000256" key="14">
    <source>
        <dbReference type="SAM" id="SignalP"/>
    </source>
</evidence>
<dbReference type="Proteomes" id="UP000288805">
    <property type="component" value="Unassembled WGS sequence"/>
</dbReference>
<dbReference type="GO" id="GO:0005524">
    <property type="term" value="F:ATP binding"/>
    <property type="evidence" value="ECO:0007669"/>
    <property type="project" value="UniProtKB-UniRule"/>
</dbReference>
<keyword evidence="9 13" id="KW-1133">Transmembrane helix</keyword>
<evidence type="ECO:0000256" key="10">
    <source>
        <dbReference type="ARBA" id="ARBA00023136"/>
    </source>
</evidence>
<sequence length="648" mass="73477">MMLREAQVLEIGLLTLLCACFLSICVANDEQQHRTCKPSSCGGIRNITYPFRLQGDKSGCGDPNYELICENNLTVFKQGGKKYFVAEINYHNYTIRVMDPGQKKGDCFSTPLYSSFSMPSCWSFSNMLHNSDPYPDYKDPYYCPDEWERNTIVLLSCERPISDQNYIPTILCNRSEDNISSSSRTYAYVLAGESVQAGLIRDSCTIALTFVAQSELSSYSISDLQEKLLTGIDLSFLHRLCITECSVKGLACDVDFNNNTIRCYRSRKCLYPGTWCWDTNCFLLDPTTLPFKALKEELGNYCAYNYYCNISMIGAWILRIIVIGRFVPGILCLFAYLVYKFRRRHLSLDDDVEEFLQSHKNLQLIKYSYSDIKKMTNKFSNKLGQGGFGSVYKGELRSGQIVAVKVLVMHKANGQDFINEVATIGRIHHVNIALGVGRGIEYLHQGCDMQILHFDIKPHNILLDANFIPKVSDFGLAKLHSIEESIVSLTAARGTLGYIAPELFYKNIGGVSYKADVYSFGMLLMEMVGKRKHANTCLEQSQTYFPSWIYDRIDQGEDMEIGDATEDEHKYIRKIVIVALWCVQMNPTDRPSMSKALEMLEGEVELLQMPPRPTLYSREMSVEDHMNNPVGVPISSRNATMTISLEGR</sequence>
<dbReference type="InterPro" id="IPR000719">
    <property type="entry name" value="Prot_kinase_dom"/>
</dbReference>
<dbReference type="InterPro" id="IPR025287">
    <property type="entry name" value="WAK_GUB"/>
</dbReference>
<organism evidence="16 17">
    <name type="scientific">Vitis vinifera</name>
    <name type="common">Grape</name>
    <dbReference type="NCBI Taxonomy" id="29760"/>
    <lineage>
        <taxon>Eukaryota</taxon>
        <taxon>Viridiplantae</taxon>
        <taxon>Streptophyta</taxon>
        <taxon>Embryophyta</taxon>
        <taxon>Tracheophyta</taxon>
        <taxon>Spermatophyta</taxon>
        <taxon>Magnoliopsida</taxon>
        <taxon>eudicotyledons</taxon>
        <taxon>Gunneridae</taxon>
        <taxon>Pentapetalae</taxon>
        <taxon>rosids</taxon>
        <taxon>Vitales</taxon>
        <taxon>Vitaceae</taxon>
        <taxon>Viteae</taxon>
        <taxon>Vitis</taxon>
    </lineage>
</organism>
<dbReference type="Gene3D" id="3.30.200.20">
    <property type="entry name" value="Phosphorylase Kinase, domain 1"/>
    <property type="match status" value="1"/>
</dbReference>
<proteinExistence type="predicted"/>
<dbReference type="GO" id="GO:0016020">
    <property type="term" value="C:membrane"/>
    <property type="evidence" value="ECO:0007669"/>
    <property type="project" value="UniProtKB-SubCell"/>
</dbReference>
<comment type="caution">
    <text evidence="16">The sequence shown here is derived from an EMBL/GenBank/DDBJ whole genome shotgun (WGS) entry which is preliminary data.</text>
</comment>
<protein>
    <submittedName>
        <fullName evidence="16">Rust resistance kinase Lr10</fullName>
    </submittedName>
</protein>
<feature type="chain" id="PRO_5019061388" evidence="14">
    <location>
        <begin position="28"/>
        <end position="648"/>
    </location>
</feature>
<dbReference type="GO" id="GO:0004674">
    <property type="term" value="F:protein serine/threonine kinase activity"/>
    <property type="evidence" value="ECO:0007669"/>
    <property type="project" value="UniProtKB-KW"/>
</dbReference>
<evidence type="ECO:0000256" key="11">
    <source>
        <dbReference type="ARBA" id="ARBA00023180"/>
    </source>
</evidence>
<evidence type="ECO:0000256" key="2">
    <source>
        <dbReference type="ARBA" id="ARBA00022527"/>
    </source>
</evidence>
<dbReference type="Pfam" id="PF00069">
    <property type="entry name" value="Pkinase"/>
    <property type="match status" value="1"/>
</dbReference>
<dbReference type="PROSITE" id="PS00107">
    <property type="entry name" value="PROTEIN_KINASE_ATP"/>
    <property type="match status" value="1"/>
</dbReference>
<evidence type="ECO:0000256" key="6">
    <source>
        <dbReference type="ARBA" id="ARBA00022741"/>
    </source>
</evidence>
<feature type="transmembrane region" description="Helical" evidence="13">
    <location>
        <begin position="316"/>
        <end position="339"/>
    </location>
</feature>
<comment type="subcellular location">
    <subcellularLocation>
        <location evidence="1">Membrane</location>
        <topology evidence="1">Single-pass type I membrane protein</topology>
    </subcellularLocation>
</comment>
<feature type="signal peptide" evidence="14">
    <location>
        <begin position="1"/>
        <end position="27"/>
    </location>
</feature>
<evidence type="ECO:0000313" key="17">
    <source>
        <dbReference type="Proteomes" id="UP000288805"/>
    </source>
</evidence>